<dbReference type="PANTHER" id="PTHR14932:SF1">
    <property type="entry name" value="RAB-LIKE PROTEIN 6"/>
    <property type="match status" value="1"/>
</dbReference>
<dbReference type="GO" id="GO:0005525">
    <property type="term" value="F:GTP binding"/>
    <property type="evidence" value="ECO:0007669"/>
    <property type="project" value="InterPro"/>
</dbReference>
<feature type="region of interest" description="Disordered" evidence="1">
    <location>
        <begin position="501"/>
        <end position="544"/>
    </location>
</feature>
<dbReference type="InterPro" id="IPR040385">
    <property type="entry name" value="RABL6"/>
</dbReference>
<feature type="compositionally biased region" description="Polar residues" evidence="1">
    <location>
        <begin position="378"/>
        <end position="387"/>
    </location>
</feature>
<feature type="compositionally biased region" description="Basic and acidic residues" evidence="1">
    <location>
        <begin position="693"/>
        <end position="702"/>
    </location>
</feature>
<dbReference type="Proteomes" id="UP000792457">
    <property type="component" value="Unassembled WGS sequence"/>
</dbReference>
<feature type="region of interest" description="Disordered" evidence="1">
    <location>
        <begin position="404"/>
        <end position="454"/>
    </location>
</feature>
<reference evidence="2" key="2">
    <citation type="submission" date="2017-10" db="EMBL/GenBank/DDBJ databases">
        <title>Ladona fulva Genome sequencing and assembly.</title>
        <authorList>
            <person name="Murali S."/>
            <person name="Richards S."/>
            <person name="Bandaranaike D."/>
            <person name="Bellair M."/>
            <person name="Blankenburg K."/>
            <person name="Chao H."/>
            <person name="Dinh H."/>
            <person name="Doddapaneni H."/>
            <person name="Dugan-Rocha S."/>
            <person name="Elkadiri S."/>
            <person name="Gnanaolivu R."/>
            <person name="Hernandez B."/>
            <person name="Skinner E."/>
            <person name="Javaid M."/>
            <person name="Lee S."/>
            <person name="Li M."/>
            <person name="Ming W."/>
            <person name="Munidasa M."/>
            <person name="Muniz J."/>
            <person name="Nguyen L."/>
            <person name="Hughes D."/>
            <person name="Osuji N."/>
            <person name="Pu L.-L."/>
            <person name="Puazo M."/>
            <person name="Qu C."/>
            <person name="Quiroz J."/>
            <person name="Raj R."/>
            <person name="Weissenberger G."/>
            <person name="Xin Y."/>
            <person name="Zou X."/>
            <person name="Han Y."/>
            <person name="Worley K."/>
            <person name="Muzny D."/>
            <person name="Gibbs R."/>
        </authorList>
    </citation>
    <scope>NUCLEOTIDE SEQUENCE</scope>
    <source>
        <strain evidence="2">Sampled in the wild</strain>
    </source>
</reference>
<evidence type="ECO:0000313" key="2">
    <source>
        <dbReference type="EMBL" id="KAG8222903.1"/>
    </source>
</evidence>
<dbReference type="GO" id="GO:0005634">
    <property type="term" value="C:nucleus"/>
    <property type="evidence" value="ECO:0007669"/>
    <property type="project" value="TreeGrafter"/>
</dbReference>
<feature type="region of interest" description="Disordered" evidence="1">
    <location>
        <begin position="565"/>
        <end position="743"/>
    </location>
</feature>
<feature type="region of interest" description="Disordered" evidence="1">
    <location>
        <begin position="321"/>
        <end position="387"/>
    </location>
</feature>
<dbReference type="InterPro" id="IPR027417">
    <property type="entry name" value="P-loop_NTPase"/>
</dbReference>
<evidence type="ECO:0000256" key="1">
    <source>
        <dbReference type="SAM" id="MobiDB-lite"/>
    </source>
</evidence>
<dbReference type="Pfam" id="PF08477">
    <property type="entry name" value="Roc"/>
    <property type="match status" value="1"/>
</dbReference>
<dbReference type="OrthoDB" id="207081at2759"/>
<proteinExistence type="predicted"/>
<reference evidence="2" key="1">
    <citation type="submission" date="2013-04" db="EMBL/GenBank/DDBJ databases">
        <authorList>
            <person name="Qu J."/>
            <person name="Murali S.C."/>
            <person name="Bandaranaike D."/>
            <person name="Bellair M."/>
            <person name="Blankenburg K."/>
            <person name="Chao H."/>
            <person name="Dinh H."/>
            <person name="Doddapaneni H."/>
            <person name="Downs B."/>
            <person name="Dugan-Rocha S."/>
            <person name="Elkadiri S."/>
            <person name="Gnanaolivu R.D."/>
            <person name="Hernandez B."/>
            <person name="Javaid M."/>
            <person name="Jayaseelan J.C."/>
            <person name="Lee S."/>
            <person name="Li M."/>
            <person name="Ming W."/>
            <person name="Munidasa M."/>
            <person name="Muniz J."/>
            <person name="Nguyen L."/>
            <person name="Ongeri F."/>
            <person name="Osuji N."/>
            <person name="Pu L.-L."/>
            <person name="Puazo M."/>
            <person name="Qu C."/>
            <person name="Quiroz J."/>
            <person name="Raj R."/>
            <person name="Weissenberger G."/>
            <person name="Xin Y."/>
            <person name="Zou X."/>
            <person name="Han Y."/>
            <person name="Richards S."/>
            <person name="Worley K."/>
            <person name="Muzny D."/>
            <person name="Gibbs R."/>
        </authorList>
    </citation>
    <scope>NUCLEOTIDE SEQUENCE</scope>
    <source>
        <strain evidence="2">Sampled in the wild</strain>
    </source>
</reference>
<feature type="compositionally biased region" description="Basic and acidic residues" evidence="1">
    <location>
        <begin position="131"/>
        <end position="140"/>
    </location>
</feature>
<protein>
    <recommendedName>
        <fullName evidence="4">Rab-like protein 6</fullName>
    </recommendedName>
</protein>
<feature type="compositionally biased region" description="Low complexity" evidence="1">
    <location>
        <begin position="346"/>
        <end position="362"/>
    </location>
</feature>
<dbReference type="PRINTS" id="PR00449">
    <property type="entry name" value="RASTRNSFRMNG"/>
</dbReference>
<accession>A0A8K0NV15</accession>
<dbReference type="SUPFAM" id="SSF52540">
    <property type="entry name" value="P-loop containing nucleoside triphosphate hydrolases"/>
    <property type="match status" value="1"/>
</dbReference>
<feature type="region of interest" description="Disordered" evidence="1">
    <location>
        <begin position="123"/>
        <end position="142"/>
    </location>
</feature>
<comment type="caution">
    <text evidence="2">The sequence shown here is derived from an EMBL/GenBank/DDBJ whole genome shotgun (WGS) entry which is preliminary data.</text>
</comment>
<dbReference type="EMBL" id="KZ308146">
    <property type="protein sequence ID" value="KAG8222903.1"/>
    <property type="molecule type" value="Genomic_DNA"/>
</dbReference>
<feature type="compositionally biased region" description="Basic residues" evidence="1">
    <location>
        <begin position="682"/>
        <end position="692"/>
    </location>
</feature>
<dbReference type="SMART" id="SM00175">
    <property type="entry name" value="RAB"/>
    <property type="match status" value="1"/>
</dbReference>
<name>A0A8K0NV15_LADFU</name>
<evidence type="ECO:0008006" key="4">
    <source>
        <dbReference type="Google" id="ProtNLM"/>
    </source>
</evidence>
<keyword evidence="3" id="KW-1185">Reference proteome</keyword>
<gene>
    <name evidence="2" type="ORF">J437_LFUL003548</name>
</gene>
<dbReference type="Gene3D" id="3.40.50.300">
    <property type="entry name" value="P-loop containing nucleotide triphosphate hydrolases"/>
    <property type="match status" value="1"/>
</dbReference>
<dbReference type="PROSITE" id="PS51419">
    <property type="entry name" value="RAB"/>
    <property type="match status" value="1"/>
</dbReference>
<dbReference type="PANTHER" id="PTHR14932">
    <property type="entry name" value="RAS GTPASE-RELATED"/>
    <property type="match status" value="1"/>
</dbReference>
<dbReference type="GO" id="GO:0005829">
    <property type="term" value="C:cytosol"/>
    <property type="evidence" value="ECO:0007669"/>
    <property type="project" value="TreeGrafter"/>
</dbReference>
<sequence>MTKMFSALKRLTGKADGASGIGGTPSPRPGLQAMSHSLQKKFARGVQYNMKIIIKGDRNVGKTCLFHRLQGGKFVEEYIPTEEIQVASIQWSYKATEDVVKVEVWDVVDHGRKRRQLKGLKLGSDCNASNDDGKGEGGEKEDGEDMAALDAQFLDVYKGTNGVVLMMDVTKSWTFDYVVRELPKIPPHIPVLVLANHCDMGHHRTVTADTVTYFIEGLNRPPESVVRYAESSMRNGFGLRLLHRFLNVPFLRLQRDTLEAQLATNARETELVIAELDLYQSSDEADYDKFLENLTSKRRAMAENTGIQGAAFSSYAPGAVGPNGPATAMPPQQPHLHASQSSHTLSSAAPSAGAPPITPTSAWKGQMPRPEPLGAMRKSSSVPGQNMSSLIGVSALSVNSVPAPPYPPKATESRPATGPGKTEPISVSPQQTVGRVGEGDGQYLNDVSKGPAVNNSQGLMSKLFGKNTKDGTIPDGNADHISSLDEFVPDGGMIDRSFLEEDVKQPVQLPLATERESDDDSDTGKGNPLVAGFQDDLDSDYEYAGSNKSIQKTLPQSIINSAVDLSSPALTDEENERPLSVASGREGSGGLKSSLECQQTDPISKSALPPGLEDLLCPVSTPNIDSFKWSRKNEHFDEDIRESFVKENTVSSDDSVALEMRTSASKEKVKKKKDKGEDKSSKKQKKTKKKKERTGDVSEEKKERRKKKHGSDRKLGSEERDEELEEFLNGSPGTLAPEAYESI</sequence>
<organism evidence="2 3">
    <name type="scientific">Ladona fulva</name>
    <name type="common">Scarce chaser dragonfly</name>
    <name type="synonym">Libellula fulva</name>
    <dbReference type="NCBI Taxonomy" id="123851"/>
    <lineage>
        <taxon>Eukaryota</taxon>
        <taxon>Metazoa</taxon>
        <taxon>Ecdysozoa</taxon>
        <taxon>Arthropoda</taxon>
        <taxon>Hexapoda</taxon>
        <taxon>Insecta</taxon>
        <taxon>Pterygota</taxon>
        <taxon>Palaeoptera</taxon>
        <taxon>Odonata</taxon>
        <taxon>Epiprocta</taxon>
        <taxon>Anisoptera</taxon>
        <taxon>Libelluloidea</taxon>
        <taxon>Libellulidae</taxon>
        <taxon>Ladona</taxon>
    </lineage>
</organism>
<evidence type="ECO:0000313" key="3">
    <source>
        <dbReference type="Proteomes" id="UP000792457"/>
    </source>
</evidence>
<dbReference type="AlphaFoldDB" id="A0A8K0NV15"/>